<dbReference type="PANTHER" id="PTHR10638">
    <property type="entry name" value="COPPER AMINE OXIDASE"/>
    <property type="match status" value="1"/>
</dbReference>
<accession>A0A160TT75</accession>
<dbReference type="NCBIfam" id="NF008559">
    <property type="entry name" value="PRK11504.1"/>
    <property type="match status" value="1"/>
</dbReference>
<evidence type="ECO:0000259" key="7">
    <source>
        <dbReference type="Pfam" id="PF02727"/>
    </source>
</evidence>
<dbReference type="Gene3D" id="3.10.450.40">
    <property type="match status" value="2"/>
</dbReference>
<dbReference type="PROSITE" id="PS01164">
    <property type="entry name" value="COPPER_AMINE_OXID_1"/>
    <property type="match status" value="1"/>
</dbReference>
<feature type="domain" description="Copper amine oxidase catalytic" evidence="6">
    <location>
        <begin position="225"/>
        <end position="628"/>
    </location>
</feature>
<dbReference type="Pfam" id="PF01179">
    <property type="entry name" value="Cu_amine_oxid"/>
    <property type="match status" value="1"/>
</dbReference>
<dbReference type="GO" id="GO:0048038">
    <property type="term" value="F:quinone binding"/>
    <property type="evidence" value="ECO:0007669"/>
    <property type="project" value="InterPro"/>
</dbReference>
<gene>
    <name evidence="9" type="ORF">MGWOODY_XGa286</name>
</gene>
<dbReference type="InterPro" id="IPR049947">
    <property type="entry name" value="Cu_Am_Ox_Cu-bd"/>
</dbReference>
<evidence type="ECO:0000256" key="1">
    <source>
        <dbReference type="ARBA" id="ARBA00007983"/>
    </source>
</evidence>
<evidence type="ECO:0000259" key="6">
    <source>
        <dbReference type="Pfam" id="PF01179"/>
    </source>
</evidence>
<dbReference type="EMBL" id="CZRL01000073">
    <property type="protein sequence ID" value="CUS51964.1"/>
    <property type="molecule type" value="Genomic_DNA"/>
</dbReference>
<reference evidence="9" key="1">
    <citation type="submission" date="2015-10" db="EMBL/GenBank/DDBJ databases">
        <authorList>
            <person name="Gilbert D.G."/>
        </authorList>
    </citation>
    <scope>NUCLEOTIDE SEQUENCE</scope>
</reference>
<evidence type="ECO:0000256" key="4">
    <source>
        <dbReference type="ARBA" id="ARBA00023002"/>
    </source>
</evidence>
<keyword evidence="4 9" id="KW-0560">Oxidoreductase</keyword>
<dbReference type="InterPro" id="IPR015800">
    <property type="entry name" value="Cu_amine_oxidase_N2"/>
</dbReference>
<organism evidence="9">
    <name type="scientific">hydrothermal vent metagenome</name>
    <dbReference type="NCBI Taxonomy" id="652676"/>
    <lineage>
        <taxon>unclassified sequences</taxon>
        <taxon>metagenomes</taxon>
        <taxon>ecological metagenomes</taxon>
    </lineage>
</organism>
<feature type="domain" description="Copper amine oxidase N2-terminal" evidence="7">
    <location>
        <begin position="14"/>
        <end position="94"/>
    </location>
</feature>
<dbReference type="SUPFAM" id="SSF54416">
    <property type="entry name" value="Amine oxidase N-terminal region"/>
    <property type="match status" value="2"/>
</dbReference>
<dbReference type="Pfam" id="PF02728">
    <property type="entry name" value="Cu_amine_oxidN3"/>
    <property type="match status" value="1"/>
</dbReference>
<dbReference type="AlphaFoldDB" id="A0A160TT75"/>
<dbReference type="InterPro" id="IPR015798">
    <property type="entry name" value="Cu_amine_oxidase_C"/>
</dbReference>
<dbReference type="Pfam" id="PF02727">
    <property type="entry name" value="Cu_amine_oxidN2"/>
    <property type="match status" value="1"/>
</dbReference>
<dbReference type="InterPro" id="IPR000269">
    <property type="entry name" value="Cu_amine_oxidase"/>
</dbReference>
<dbReference type="PANTHER" id="PTHR10638:SF41">
    <property type="entry name" value="AMINE OXIDASE"/>
    <property type="match status" value="1"/>
</dbReference>
<evidence type="ECO:0000259" key="8">
    <source>
        <dbReference type="Pfam" id="PF02728"/>
    </source>
</evidence>
<protein>
    <submittedName>
        <fullName evidence="9">Monoamine oxidase</fullName>
        <ecNumber evidence="9">1.4.3.4</ecNumber>
    </submittedName>
</protein>
<dbReference type="InterPro" id="IPR036460">
    <property type="entry name" value="Cu_amine_oxidase_C_sf"/>
</dbReference>
<evidence type="ECO:0000256" key="3">
    <source>
        <dbReference type="ARBA" id="ARBA00022772"/>
    </source>
</evidence>
<proteinExistence type="inferred from homology"/>
<dbReference type="InterPro" id="IPR016182">
    <property type="entry name" value="Cu_amine_oxidase_N-reg"/>
</dbReference>
<feature type="domain" description="Copper amine oxidase N3-terminal" evidence="8">
    <location>
        <begin position="106"/>
        <end position="203"/>
    </location>
</feature>
<dbReference type="GO" id="GO:0097621">
    <property type="term" value="F:monoamine oxidase activity"/>
    <property type="evidence" value="ECO:0007669"/>
    <property type="project" value="UniProtKB-EC"/>
</dbReference>
<dbReference type="EC" id="1.4.3.4" evidence="9"/>
<evidence type="ECO:0000256" key="5">
    <source>
        <dbReference type="ARBA" id="ARBA00023008"/>
    </source>
</evidence>
<evidence type="ECO:0000313" key="9">
    <source>
        <dbReference type="EMBL" id="CUS51964.1"/>
    </source>
</evidence>
<keyword evidence="3" id="KW-0801">TPQ</keyword>
<evidence type="ECO:0000256" key="2">
    <source>
        <dbReference type="ARBA" id="ARBA00022723"/>
    </source>
</evidence>
<sequence length="637" mass="71947">MSQTCQPIRACSPHPLDPLSSKELTLAVEIIREQAQLDSRALFEQVRLKEPEKSLVHQFVAGNYIEREVFAVILDRNADKVYEAIVCLNDATLQSYTWVPGVRVCMLAEENAEMQVVVRQHPDFVAGLKRRGIESIQQVLVEAFAVANLAEPDEKDLRHTRAHCFYVENPGDNTYARPIEGLVPVVDLNAMTVLRVEDSGVVPLPPDPGDYRADRLEVRPPLAALNIVQPDGPDFKVDGYAVHWQNWQFRVGFTPKEGLILHTLSFRDGETDRPVIYRASLSELVVPYGDTAGDHYMNHSFDLGETIFGTQVNSLRLGCDCLGEIHYFDFDQVDGHGNVQHFSKIVCMHEEDYGILWKHTDVGADHSEIRRSRRLVVSSFFTIGNYDYGLFWYLYLDGTIEFEAKLTGTLYLRAIHEGEETQYGALVAPGVNGMIHEHYFNIRLDMSVDGDDNTVVEVEAKRIPTGPENPYGNAHTPVETIINSEIDAARDIAPQNGRFWKIINRSRTNTLGWHAGYKLMPGPNIKPMHQPDSPFMRRAGFVNHDLWVTAYDPDQLHAPGQYVSQNEGGPGLPEWILENRPLIDTDVVLWHTIGVLHLPRPEDFPVMPVEYVGFTLKPVGFFERNPTLDLAPPICHI</sequence>
<keyword evidence="2" id="KW-0479">Metal-binding</keyword>
<dbReference type="InterPro" id="IPR049948">
    <property type="entry name" value="Cu_Am_ox_TPQ-bd"/>
</dbReference>
<name>A0A160TT75_9ZZZZ</name>
<dbReference type="Gene3D" id="2.70.98.20">
    <property type="entry name" value="Copper amine oxidase, catalytic domain"/>
    <property type="match status" value="1"/>
</dbReference>
<dbReference type="GO" id="GO:0005507">
    <property type="term" value="F:copper ion binding"/>
    <property type="evidence" value="ECO:0007669"/>
    <property type="project" value="InterPro"/>
</dbReference>
<keyword evidence="5" id="KW-0186">Copper</keyword>
<dbReference type="SUPFAM" id="SSF49998">
    <property type="entry name" value="Amine oxidase catalytic domain"/>
    <property type="match status" value="1"/>
</dbReference>
<comment type="similarity">
    <text evidence="1">Belongs to the copper/topaquinone oxidase family.</text>
</comment>
<dbReference type="GO" id="GO:0008131">
    <property type="term" value="F:primary methylamine oxidase activity"/>
    <property type="evidence" value="ECO:0007669"/>
    <property type="project" value="InterPro"/>
</dbReference>
<dbReference type="PROSITE" id="PS01165">
    <property type="entry name" value="COPPER_AMINE_OXID_2"/>
    <property type="match status" value="1"/>
</dbReference>
<dbReference type="InterPro" id="IPR015802">
    <property type="entry name" value="Cu_amine_oxidase_N3"/>
</dbReference>
<dbReference type="GO" id="GO:0009308">
    <property type="term" value="P:amine metabolic process"/>
    <property type="evidence" value="ECO:0007669"/>
    <property type="project" value="InterPro"/>
</dbReference>